<dbReference type="Pfam" id="PF09587">
    <property type="entry name" value="PGA_cap"/>
    <property type="match status" value="1"/>
</dbReference>
<name>A0A0D2AU04_9PEZI</name>
<dbReference type="InterPro" id="IPR019079">
    <property type="entry name" value="Capsule_synth_CapA"/>
</dbReference>
<dbReference type="SMART" id="SM00854">
    <property type="entry name" value="PGA_cap"/>
    <property type="match status" value="1"/>
</dbReference>
<evidence type="ECO:0000256" key="1">
    <source>
        <dbReference type="ARBA" id="ARBA00005662"/>
    </source>
</evidence>
<dbReference type="EMBL" id="KN847548">
    <property type="protein sequence ID" value="KIW02604.1"/>
    <property type="molecule type" value="Genomic_DNA"/>
</dbReference>
<dbReference type="VEuPathDB" id="FungiDB:PV09_06053"/>
<dbReference type="InterPro" id="IPR052169">
    <property type="entry name" value="CW_Biosynth-Accessory"/>
</dbReference>
<dbReference type="PANTHER" id="PTHR33393">
    <property type="entry name" value="POLYGLUTAMINE SYNTHESIS ACCESSORY PROTEIN RV0574C-RELATED"/>
    <property type="match status" value="1"/>
</dbReference>
<organism evidence="3 4">
    <name type="scientific">Verruconis gallopava</name>
    <dbReference type="NCBI Taxonomy" id="253628"/>
    <lineage>
        <taxon>Eukaryota</taxon>
        <taxon>Fungi</taxon>
        <taxon>Dikarya</taxon>
        <taxon>Ascomycota</taxon>
        <taxon>Pezizomycotina</taxon>
        <taxon>Dothideomycetes</taxon>
        <taxon>Pleosporomycetidae</taxon>
        <taxon>Venturiales</taxon>
        <taxon>Sympoventuriaceae</taxon>
        <taxon>Verruconis</taxon>
    </lineage>
</organism>
<feature type="domain" description="Capsule synthesis protein CapA" evidence="2">
    <location>
        <begin position="17"/>
        <end position="288"/>
    </location>
</feature>
<keyword evidence="4" id="KW-1185">Reference proteome</keyword>
<dbReference type="Gene3D" id="3.60.21.10">
    <property type="match status" value="1"/>
</dbReference>
<dbReference type="CDD" id="cd07381">
    <property type="entry name" value="MPP_CapA"/>
    <property type="match status" value="1"/>
</dbReference>
<gene>
    <name evidence="3" type="ORF">PV09_06053</name>
</gene>
<dbReference type="GeneID" id="27314026"/>
<sequence length="374" mass="42140">MALKMVGKASGSSRLFRLNFTGDVMLGRLIDGLFATNVANAEDRSHCDTIRERHPRLRDYNAQSPWGSTLPLFRTADLNLINLETAVTTSDDIWPNKVFNYRAHPQRVQCLQEAKISYAGLANNHTLDFGVAGLEETVRCLGDAHIASAGAGLDAHEATRPATLRIRGDMDNVEYQIHVFAASDHPHDWGRIPGFHLIDYTSATRQRLKKLLMSYKESEKPDLKVFSVHWGPNYSWHPSDDIRSLAHFLIDECEVDIIHGHSSHHIQGVELYKGKLIIYGCGDFVDDYALNATYRNDRSAVWTVLVEPSEQSGLRLTRLEIWPTMIEKFQAMVAYSGSEEHRWVCNKIITLSRDLGTSLGNERGDQGQLLINVN</sequence>
<evidence type="ECO:0000259" key="2">
    <source>
        <dbReference type="SMART" id="SM00854"/>
    </source>
</evidence>
<evidence type="ECO:0000313" key="4">
    <source>
        <dbReference type="Proteomes" id="UP000053259"/>
    </source>
</evidence>
<dbReference type="STRING" id="253628.A0A0D2AU04"/>
<comment type="similarity">
    <text evidence="1">Belongs to the CapA family.</text>
</comment>
<dbReference type="OrthoDB" id="189619at2759"/>
<dbReference type="AlphaFoldDB" id="A0A0D2AU04"/>
<reference evidence="3 4" key="1">
    <citation type="submission" date="2015-01" db="EMBL/GenBank/DDBJ databases">
        <title>The Genome Sequence of Ochroconis gallopava CBS43764.</title>
        <authorList>
            <consortium name="The Broad Institute Genomics Platform"/>
            <person name="Cuomo C."/>
            <person name="de Hoog S."/>
            <person name="Gorbushina A."/>
            <person name="Stielow B."/>
            <person name="Teixiera M."/>
            <person name="Abouelleil A."/>
            <person name="Chapman S.B."/>
            <person name="Priest M."/>
            <person name="Young S.K."/>
            <person name="Wortman J."/>
            <person name="Nusbaum C."/>
            <person name="Birren B."/>
        </authorList>
    </citation>
    <scope>NUCLEOTIDE SEQUENCE [LARGE SCALE GENOMIC DNA]</scope>
    <source>
        <strain evidence="3 4">CBS 43764</strain>
    </source>
</reference>
<dbReference type="Proteomes" id="UP000053259">
    <property type="component" value="Unassembled WGS sequence"/>
</dbReference>
<dbReference type="PANTHER" id="PTHR33393:SF11">
    <property type="entry name" value="POLYGLUTAMINE SYNTHESIS ACCESSORY PROTEIN RV0574C-RELATED"/>
    <property type="match status" value="1"/>
</dbReference>
<dbReference type="SUPFAM" id="SSF56300">
    <property type="entry name" value="Metallo-dependent phosphatases"/>
    <property type="match status" value="1"/>
</dbReference>
<protein>
    <recommendedName>
        <fullName evidence="2">Capsule synthesis protein CapA domain-containing protein</fullName>
    </recommendedName>
</protein>
<dbReference type="HOGENOM" id="CLU_038823_3_0_1"/>
<accession>A0A0D2AU04</accession>
<proteinExistence type="inferred from homology"/>
<dbReference type="RefSeq" id="XP_016212473.1">
    <property type="nucleotide sequence ID" value="XM_016359637.1"/>
</dbReference>
<evidence type="ECO:0000313" key="3">
    <source>
        <dbReference type="EMBL" id="KIW02604.1"/>
    </source>
</evidence>
<dbReference type="InterPro" id="IPR029052">
    <property type="entry name" value="Metallo-depent_PP-like"/>
</dbReference>
<dbReference type="InParanoid" id="A0A0D2AU04"/>